<dbReference type="AlphaFoldDB" id="A0A2Z4VBZ3"/>
<keyword evidence="1" id="KW-0812">Transmembrane</keyword>
<organism evidence="2 3">
    <name type="scientific">Anaplasma ovis str. Haibei</name>
    <dbReference type="NCBI Taxonomy" id="1248439"/>
    <lineage>
        <taxon>Bacteria</taxon>
        <taxon>Pseudomonadati</taxon>
        <taxon>Pseudomonadota</taxon>
        <taxon>Alphaproteobacteria</taxon>
        <taxon>Rickettsiales</taxon>
        <taxon>Anaplasmataceae</taxon>
        <taxon>Anaplasma</taxon>
    </lineage>
</organism>
<reference evidence="3" key="1">
    <citation type="submission" date="2018-06" db="EMBL/GenBank/DDBJ databases">
        <title>The Anaplasma ovis genome reveals a high proportion of pseudogenes.</title>
        <authorList>
            <person name="Liu Z."/>
            <person name="Peasley A.M."/>
            <person name="Yang J."/>
            <person name="Li Y."/>
            <person name="Guan G."/>
            <person name="Luo J."/>
            <person name="Yin H."/>
            <person name="Brayton K.A."/>
        </authorList>
    </citation>
    <scope>NUCLEOTIDE SEQUENCE [LARGE SCALE GENOMIC DNA]</scope>
    <source>
        <strain evidence="3">Haibei</strain>
    </source>
</reference>
<dbReference type="KEGG" id="aoh:AOV_04445"/>
<proteinExistence type="predicted"/>
<keyword evidence="3" id="KW-1185">Reference proteome</keyword>
<keyword evidence="1" id="KW-1133">Transmembrane helix</keyword>
<evidence type="ECO:0000313" key="2">
    <source>
        <dbReference type="EMBL" id="AWZ18671.1"/>
    </source>
</evidence>
<name>A0A2Z4VBZ3_9RICK</name>
<feature type="transmembrane region" description="Helical" evidence="1">
    <location>
        <begin position="911"/>
        <end position="935"/>
    </location>
</feature>
<reference evidence="2 3" key="2">
    <citation type="journal article" date="2019" name="BMC Genomics">
        <title>The Anaplasma ovis genome reveals a high proportion of pseudogenes.</title>
        <authorList>
            <person name="Liu Z."/>
            <person name="Peasley A.M."/>
            <person name="Yang J."/>
            <person name="Li Y."/>
            <person name="Guan G."/>
            <person name="Luo J."/>
            <person name="Yin H."/>
            <person name="Brayton K.A."/>
        </authorList>
    </citation>
    <scope>NUCLEOTIDE SEQUENCE [LARGE SCALE GENOMIC DNA]</scope>
    <source>
        <strain evidence="2 3">Haibei</strain>
    </source>
</reference>
<dbReference type="EMBL" id="CP015994">
    <property type="protein sequence ID" value="AWZ18671.1"/>
    <property type="molecule type" value="Genomic_DNA"/>
</dbReference>
<accession>A0A2Z4VBZ3</accession>
<protein>
    <submittedName>
        <fullName evidence="2">Uncharacterized protein</fullName>
    </submittedName>
</protein>
<dbReference type="Proteomes" id="UP000259762">
    <property type="component" value="Chromosome"/>
</dbReference>
<gene>
    <name evidence="2" type="ORF">AOV_04445</name>
</gene>
<sequence>MHLPLCGLRTTSGAYRPHNRVNTEYNSRSKLRHRCGLYNGECNLGLQSALCVVLSHQWPLLGAPYKIPEVDMYKLNAKSWFRRDYASNFTGDPSTAASVQGSTNPVLDLNQAAAPDAGSRNALVVTKINAVNRIPVVSSILEFLSSPQAHEAFAPQRREASSQQAHTQQPVTPYARVITGSFTDVNGDVQGVVTFAVAATQEEDLHQFFCRAAYALCNFCNMYILSVLASHTLCKVRAYESPEEAKSKLGISLKLCTQAYNCETRNLDHHILYKIARHVHRFFFIPGNAILHEILALSLQEPAGVHTIVLRAEIPDSMLTAEHLKFVRSNVQALRTMLQASQALQLYRYLLATNTGDEHQQVESDLQMQQFVSRTPYNLGAICALTRSSSQSWSLNGAGNPTLMGYIFVYGKNAPSLNSCAFPITEKVTRARNVALHRIRGDLLYVQELPDIFPYHFAIDNSIQVDAGLVSRFAALGLHCQEPGAIGRCVSLSVVKNDPNSEPSVEHLAKFINLMSSCRRLCNKRFAAVLAVNFQVKRDSSAQSQHSGEPRWVLLESTLNEQPLALTATKQVEEELQFIFSSATGQSPLMCTLGSFLPAVRSTGAALNTLVECVMFIRERERTVQQIAAAGVVAPVNQEPEYALNVGAADFTSYIAEECTAAYTSQPCDMQDGYIASNHVRGRSMSLSKMRSEPALFPVATLTEKSRSVTDLAQEGGIHHQTQQNATRLGLHTAQPRMGHIPDHARGGTRSMQEAEPVPPTVCQQEAIGGSDGILARIASIIRRVISALTPKRETPSEDSAEGASALDGHEAQLPELDVQWLEEQIVGIDRSGVEYFVHQPPQTPARMLHGRGKNSSMHVPTCGAFSSFLASRFCKVLIAFTLAVALIAAIYVGTIRRIYATTTYLVSCDIAMAVGLPCTLVLALLCSLTAEFLLDKRQENMLQESYATPAVQAMLGAER</sequence>
<feature type="transmembrane region" description="Helical" evidence="1">
    <location>
        <begin position="877"/>
        <end position="899"/>
    </location>
</feature>
<keyword evidence="1" id="KW-0472">Membrane</keyword>
<evidence type="ECO:0000256" key="1">
    <source>
        <dbReference type="SAM" id="Phobius"/>
    </source>
</evidence>
<evidence type="ECO:0000313" key="3">
    <source>
        <dbReference type="Proteomes" id="UP000259762"/>
    </source>
</evidence>